<reference evidence="1 2" key="1">
    <citation type="submission" date="2016-03" db="EMBL/GenBank/DDBJ databases">
        <title>Deep-sea bacteria in the southern Pacific.</title>
        <authorList>
            <person name="Tang K."/>
        </authorList>
    </citation>
    <scope>NUCLEOTIDE SEQUENCE [LARGE SCALE GENOMIC DNA]</scope>
    <source>
        <strain evidence="1 2">JLT2016</strain>
    </source>
</reference>
<dbReference type="Gene3D" id="3.90.1200.10">
    <property type="match status" value="1"/>
</dbReference>
<dbReference type="GO" id="GO:0006646">
    <property type="term" value="P:phosphatidylethanolamine biosynthetic process"/>
    <property type="evidence" value="ECO:0007669"/>
    <property type="project" value="TreeGrafter"/>
</dbReference>
<dbReference type="EMBL" id="CP014796">
    <property type="protein sequence ID" value="APX24377.1"/>
    <property type="molecule type" value="Genomic_DNA"/>
</dbReference>
<keyword evidence="2" id="KW-1185">Reference proteome</keyword>
<dbReference type="Proteomes" id="UP000186559">
    <property type="component" value="Chromosome"/>
</dbReference>
<dbReference type="RefSeq" id="WP_076624249.1">
    <property type="nucleotide sequence ID" value="NZ_BMEW01000008.1"/>
</dbReference>
<keyword evidence="1" id="KW-0418">Kinase</keyword>
<dbReference type="GO" id="GO:0005737">
    <property type="term" value="C:cytoplasm"/>
    <property type="evidence" value="ECO:0007669"/>
    <property type="project" value="TreeGrafter"/>
</dbReference>
<evidence type="ECO:0000313" key="2">
    <source>
        <dbReference type="Proteomes" id="UP000186559"/>
    </source>
</evidence>
<protein>
    <submittedName>
        <fullName evidence="1">Putative choline kinase involved in LPS biosynthesis</fullName>
    </submittedName>
</protein>
<dbReference type="PANTHER" id="PTHR22603:SF66">
    <property type="entry name" value="ETHANOLAMINE KINASE"/>
    <property type="match status" value="1"/>
</dbReference>
<dbReference type="InterPro" id="IPR011009">
    <property type="entry name" value="Kinase-like_dom_sf"/>
</dbReference>
<dbReference type="GO" id="GO:0004305">
    <property type="term" value="F:ethanolamine kinase activity"/>
    <property type="evidence" value="ECO:0007669"/>
    <property type="project" value="TreeGrafter"/>
</dbReference>
<dbReference type="PANTHER" id="PTHR22603">
    <property type="entry name" value="CHOLINE/ETHANOALAMINE KINASE"/>
    <property type="match status" value="1"/>
</dbReference>
<accession>A0A1U7D871</accession>
<sequence>MSTPQRRMGEARTPDEQNAEAAIRMVPAWAGSESDIAYRMMVGGLNNRNWHIEVAGDDRSYFLKIPGDGTEIFINRATSYEAASHAHGVGIAPEVIFHDANTGTEVHEFLEGHTTCTTADFMRPDVREKVIRLFRTLHSGPVLSQVKTIFDLIDEHLEQAAELGSSMPEDLPWLLHHYEKIRAAFTASGMDIVTCYNDPMPGNFLFSPTGELKLIDYEFASANERSYDIGVFACEMFLEEDETDALIETYFGSVTPQMQARVNLCRILADLKWGSWAVVNRKLTDWDFDFQKYGLWKYMRGRAMMMDPRFDSWLRHT</sequence>
<dbReference type="STRING" id="1229727.Ga0080559_TMP3581"/>
<dbReference type="SUPFAM" id="SSF56112">
    <property type="entry name" value="Protein kinase-like (PK-like)"/>
    <property type="match status" value="1"/>
</dbReference>
<organism evidence="1 2">
    <name type="scientific">Salipiger profundus</name>
    <dbReference type="NCBI Taxonomy" id="1229727"/>
    <lineage>
        <taxon>Bacteria</taxon>
        <taxon>Pseudomonadati</taxon>
        <taxon>Pseudomonadota</taxon>
        <taxon>Alphaproteobacteria</taxon>
        <taxon>Rhodobacterales</taxon>
        <taxon>Roseobacteraceae</taxon>
        <taxon>Salipiger</taxon>
    </lineage>
</organism>
<dbReference type="OrthoDB" id="179763at2"/>
<keyword evidence="1" id="KW-0808">Transferase</keyword>
<dbReference type="Pfam" id="PF01633">
    <property type="entry name" value="Choline_kinase"/>
    <property type="match status" value="1"/>
</dbReference>
<evidence type="ECO:0000313" key="1">
    <source>
        <dbReference type="EMBL" id="APX24377.1"/>
    </source>
</evidence>
<name>A0A1U7D871_9RHOB</name>
<dbReference type="KEGG" id="tpro:Ga0080559_TMP3581"/>
<dbReference type="AlphaFoldDB" id="A0A1U7D871"/>
<proteinExistence type="predicted"/>
<dbReference type="CDD" id="cd05151">
    <property type="entry name" value="ChoK-like"/>
    <property type="match status" value="1"/>
</dbReference>
<dbReference type="Gene3D" id="3.30.200.20">
    <property type="entry name" value="Phosphorylase Kinase, domain 1"/>
    <property type="match status" value="1"/>
</dbReference>
<gene>
    <name evidence="1" type="ORF">Ga0080559_TMP3581</name>
</gene>